<dbReference type="PANTHER" id="PTHR32329:SF2">
    <property type="entry name" value="BIFUNCTIONAL PROTEIN [INCLUDES 2-HYDROXYACYL-COA DEHYDRATASE (N-TER) AND ITS ACTIVATOR DOMAIN (C_TERM)"/>
    <property type="match status" value="1"/>
</dbReference>
<dbReference type="CDD" id="cd24036">
    <property type="entry name" value="ASKHA_NBD_BcrAD_BadFG_HgdC_HadI"/>
    <property type="match status" value="1"/>
</dbReference>
<evidence type="ECO:0000256" key="2">
    <source>
        <dbReference type="ARBA" id="ARBA00022723"/>
    </source>
</evidence>
<dbReference type="GO" id="GO:0051536">
    <property type="term" value="F:iron-sulfur cluster binding"/>
    <property type="evidence" value="ECO:0007669"/>
    <property type="project" value="UniProtKB-KW"/>
</dbReference>
<dbReference type="OrthoDB" id="9177882at2"/>
<dbReference type="SUPFAM" id="SSF53067">
    <property type="entry name" value="Actin-like ATPase domain"/>
    <property type="match status" value="1"/>
</dbReference>
<dbReference type="PANTHER" id="PTHR32329">
    <property type="entry name" value="BIFUNCTIONAL PROTEIN [INCLUDES 2-HYDROXYACYL-COA DEHYDRATASE (N-TER) AND ITS ACTIVATOR DOMAIN (C_TERM)-RELATED"/>
    <property type="match status" value="1"/>
</dbReference>
<dbReference type="GO" id="GO:0046872">
    <property type="term" value="F:metal ion binding"/>
    <property type="evidence" value="ECO:0007669"/>
    <property type="project" value="UniProtKB-KW"/>
</dbReference>
<dbReference type="InterPro" id="IPR002731">
    <property type="entry name" value="ATPase_BadF"/>
</dbReference>
<evidence type="ECO:0000256" key="3">
    <source>
        <dbReference type="ARBA" id="ARBA00023004"/>
    </source>
</evidence>
<dbReference type="InterPro" id="IPR043129">
    <property type="entry name" value="ATPase_NBD"/>
</dbReference>
<dbReference type="STRING" id="1121409.SAMN02745124_04443"/>
<keyword evidence="7" id="KW-1185">Reference proteome</keyword>
<gene>
    <name evidence="6" type="ORF">SAMN02745124_04443</name>
</gene>
<keyword evidence="4" id="KW-0411">Iron-sulfur</keyword>
<dbReference type="Gene3D" id="3.30.420.40">
    <property type="match status" value="2"/>
</dbReference>
<proteinExistence type="predicted"/>
<evidence type="ECO:0000313" key="6">
    <source>
        <dbReference type="EMBL" id="SHI15480.1"/>
    </source>
</evidence>
<accession>A0A1M5YUG1</accession>
<evidence type="ECO:0000256" key="4">
    <source>
        <dbReference type="ARBA" id="ARBA00023014"/>
    </source>
</evidence>
<name>A0A1M5YUG1_9BACT</name>
<evidence type="ECO:0000259" key="5">
    <source>
        <dbReference type="Pfam" id="PF01869"/>
    </source>
</evidence>
<feature type="domain" description="ATPase BadF/BadG/BcrA/BcrD type" evidence="5">
    <location>
        <begin position="11"/>
        <end position="259"/>
    </location>
</feature>
<comment type="cofactor">
    <cofactor evidence="1">
        <name>[4Fe-4S] cluster</name>
        <dbReference type="ChEBI" id="CHEBI:49883"/>
    </cofactor>
</comment>
<dbReference type="Pfam" id="PF01869">
    <property type="entry name" value="BcrAD_BadFG"/>
    <property type="match status" value="1"/>
</dbReference>
<dbReference type="RefSeq" id="WP_073379541.1">
    <property type="nucleotide sequence ID" value="NZ_FQXS01000061.1"/>
</dbReference>
<dbReference type="AlphaFoldDB" id="A0A1M5YUG1"/>
<dbReference type="Proteomes" id="UP000184139">
    <property type="component" value="Unassembled WGS sequence"/>
</dbReference>
<dbReference type="InterPro" id="IPR051805">
    <property type="entry name" value="Dehydratase_Activator_Redct"/>
</dbReference>
<evidence type="ECO:0000313" key="7">
    <source>
        <dbReference type="Proteomes" id="UP000184139"/>
    </source>
</evidence>
<sequence length="264" mass="27911">MNSGGKKYFAGIDAGSRTTKVVLLNGDSSFVSAIRPTGLNVGETAEKVLAEALVAASAQTHDIQRIVGTGYGRVSLSCADTTVTELSCHALGANCISPDIRMVIDIGGQDSKVIHLDQDGNMVDFIMNDKCAAGTGKFLEMVARTLEMDMDNLSDIHFKGERPCQINSMCVVFVESEIISLIARGESAADIVSGVNHAFANRIGNMAKRLGLKQQCVLTGGVAKNRGLKDALTMYLRTSLTPLGIDPQLNGALGAAVLAQRLSH</sequence>
<keyword evidence="2" id="KW-0479">Metal-binding</keyword>
<reference evidence="6 7" key="1">
    <citation type="submission" date="2016-11" db="EMBL/GenBank/DDBJ databases">
        <authorList>
            <person name="Jaros S."/>
            <person name="Januszkiewicz K."/>
            <person name="Wedrychowicz H."/>
        </authorList>
    </citation>
    <scope>NUCLEOTIDE SEQUENCE [LARGE SCALE GENOMIC DNA]</scope>
    <source>
        <strain evidence="6 7">DSM 9705</strain>
    </source>
</reference>
<protein>
    <submittedName>
        <fullName evidence="6">CoA-substrate-specific enzyme activase, putative</fullName>
    </submittedName>
</protein>
<dbReference type="InterPro" id="IPR008275">
    <property type="entry name" value="CoA_E_activase_dom"/>
</dbReference>
<organism evidence="6 7">
    <name type="scientific">Desulfofustis glycolicus DSM 9705</name>
    <dbReference type="NCBI Taxonomy" id="1121409"/>
    <lineage>
        <taxon>Bacteria</taxon>
        <taxon>Pseudomonadati</taxon>
        <taxon>Thermodesulfobacteriota</taxon>
        <taxon>Desulfobulbia</taxon>
        <taxon>Desulfobulbales</taxon>
        <taxon>Desulfocapsaceae</taxon>
        <taxon>Desulfofustis</taxon>
    </lineage>
</organism>
<keyword evidence="3" id="KW-0408">Iron</keyword>
<dbReference type="EMBL" id="FQXS01000061">
    <property type="protein sequence ID" value="SHI15480.1"/>
    <property type="molecule type" value="Genomic_DNA"/>
</dbReference>
<evidence type="ECO:0000256" key="1">
    <source>
        <dbReference type="ARBA" id="ARBA00001966"/>
    </source>
</evidence>
<dbReference type="NCBIfam" id="TIGR00241">
    <property type="entry name" value="CoA_E_activ"/>
    <property type="match status" value="1"/>
</dbReference>